<feature type="compositionally biased region" description="Basic and acidic residues" evidence="2">
    <location>
        <begin position="713"/>
        <end position="722"/>
    </location>
</feature>
<comment type="catalytic activity">
    <reaction evidence="1">
        <text>ATP + H2O = ADP + phosphate + H(+)</text>
        <dbReference type="Rhea" id="RHEA:13065"/>
        <dbReference type="ChEBI" id="CHEBI:15377"/>
        <dbReference type="ChEBI" id="CHEBI:15378"/>
        <dbReference type="ChEBI" id="CHEBI:30616"/>
        <dbReference type="ChEBI" id="CHEBI:43474"/>
        <dbReference type="ChEBI" id="CHEBI:456216"/>
        <dbReference type="EC" id="5.6.2.3"/>
    </reaction>
</comment>
<dbReference type="PANTHER" id="PTHR47642">
    <property type="entry name" value="ATP-DEPENDENT DNA HELICASE"/>
    <property type="match status" value="1"/>
</dbReference>
<evidence type="ECO:0000313" key="6">
    <source>
        <dbReference type="Proteomes" id="UP000663860"/>
    </source>
</evidence>
<evidence type="ECO:0000313" key="5">
    <source>
        <dbReference type="EMBL" id="CAF1414106.1"/>
    </source>
</evidence>
<keyword evidence="1" id="KW-0233">DNA recombination</keyword>
<feature type="compositionally biased region" description="Acidic residues" evidence="2">
    <location>
        <begin position="723"/>
        <end position="733"/>
    </location>
</feature>
<dbReference type="GO" id="GO:0016787">
    <property type="term" value="F:hydrolase activity"/>
    <property type="evidence" value="ECO:0007669"/>
    <property type="project" value="UniProtKB-KW"/>
</dbReference>
<dbReference type="GO" id="GO:0043139">
    <property type="term" value="F:5'-3' DNA helicase activity"/>
    <property type="evidence" value="ECO:0007669"/>
    <property type="project" value="UniProtKB-EC"/>
</dbReference>
<gene>
    <name evidence="5" type="ORF">IZO911_LOCUS40253</name>
</gene>
<keyword evidence="3" id="KW-0472">Membrane</keyword>
<dbReference type="InterPro" id="IPR051055">
    <property type="entry name" value="PIF1_helicase"/>
</dbReference>
<dbReference type="GO" id="GO:0000723">
    <property type="term" value="P:telomere maintenance"/>
    <property type="evidence" value="ECO:0007669"/>
    <property type="project" value="InterPro"/>
</dbReference>
<evidence type="ECO:0000256" key="1">
    <source>
        <dbReference type="RuleBase" id="RU363044"/>
    </source>
</evidence>
<dbReference type="Gene3D" id="3.40.50.300">
    <property type="entry name" value="P-loop containing nucleotide triphosphate hydrolases"/>
    <property type="match status" value="1"/>
</dbReference>
<dbReference type="GO" id="GO:0006281">
    <property type="term" value="P:DNA repair"/>
    <property type="evidence" value="ECO:0007669"/>
    <property type="project" value="UniProtKB-KW"/>
</dbReference>
<name>A0A815LYA8_9BILA</name>
<reference evidence="5" key="1">
    <citation type="submission" date="2021-02" db="EMBL/GenBank/DDBJ databases">
        <authorList>
            <person name="Nowell W R."/>
        </authorList>
    </citation>
    <scope>NUCLEOTIDE SEQUENCE</scope>
</reference>
<dbReference type="GO" id="GO:0005524">
    <property type="term" value="F:ATP binding"/>
    <property type="evidence" value="ECO:0007669"/>
    <property type="project" value="UniProtKB-KW"/>
</dbReference>
<keyword evidence="1" id="KW-0227">DNA damage</keyword>
<keyword evidence="3" id="KW-1133">Transmembrane helix</keyword>
<keyword evidence="1" id="KW-0547">Nucleotide-binding</keyword>
<keyword evidence="1" id="KW-0067">ATP-binding</keyword>
<evidence type="ECO:0000256" key="3">
    <source>
        <dbReference type="SAM" id="Phobius"/>
    </source>
</evidence>
<dbReference type="Pfam" id="PF05970">
    <property type="entry name" value="PIF1"/>
    <property type="match status" value="1"/>
</dbReference>
<organism evidence="5 6">
    <name type="scientific">Adineta steineri</name>
    <dbReference type="NCBI Taxonomy" id="433720"/>
    <lineage>
        <taxon>Eukaryota</taxon>
        <taxon>Metazoa</taxon>
        <taxon>Spiralia</taxon>
        <taxon>Gnathifera</taxon>
        <taxon>Rotifera</taxon>
        <taxon>Eurotatoria</taxon>
        <taxon>Bdelloidea</taxon>
        <taxon>Adinetida</taxon>
        <taxon>Adinetidae</taxon>
        <taxon>Adineta</taxon>
    </lineage>
</organism>
<keyword evidence="1" id="KW-0378">Hydrolase</keyword>
<feature type="transmembrane region" description="Helical" evidence="3">
    <location>
        <begin position="1720"/>
        <end position="1739"/>
    </location>
</feature>
<comment type="cofactor">
    <cofactor evidence="1">
        <name>Mg(2+)</name>
        <dbReference type="ChEBI" id="CHEBI:18420"/>
    </cofactor>
</comment>
<dbReference type="InterPro" id="IPR010285">
    <property type="entry name" value="DNA_helicase_pif1-like_DEAD"/>
</dbReference>
<feature type="domain" description="DNA helicase Pif1-like DEAD-box helicase" evidence="4">
    <location>
        <begin position="1438"/>
        <end position="1640"/>
    </location>
</feature>
<keyword evidence="1" id="KW-0234">DNA repair</keyword>
<evidence type="ECO:0000259" key="4">
    <source>
        <dbReference type="Pfam" id="PF05970"/>
    </source>
</evidence>
<dbReference type="PANTHER" id="PTHR47642:SF5">
    <property type="entry name" value="ATP-DEPENDENT DNA HELICASE"/>
    <property type="match status" value="1"/>
</dbReference>
<dbReference type="SUPFAM" id="SSF52540">
    <property type="entry name" value="P-loop containing nucleoside triphosphate hydrolases"/>
    <property type="match status" value="1"/>
</dbReference>
<dbReference type="Proteomes" id="UP000663860">
    <property type="component" value="Unassembled WGS sequence"/>
</dbReference>
<accession>A0A815LYA8</accession>
<comment type="caution">
    <text evidence="5">The sequence shown here is derived from an EMBL/GenBank/DDBJ whole genome shotgun (WGS) entry which is preliminary data.</text>
</comment>
<keyword evidence="3" id="KW-0812">Transmembrane</keyword>
<protein>
    <recommendedName>
        <fullName evidence="1">ATP-dependent DNA helicase</fullName>
        <ecNumber evidence="1">5.6.2.3</ecNumber>
    </recommendedName>
</protein>
<dbReference type="EC" id="5.6.2.3" evidence="1"/>
<dbReference type="InterPro" id="IPR027417">
    <property type="entry name" value="P-loop_NTPase"/>
</dbReference>
<dbReference type="GO" id="GO:0006310">
    <property type="term" value="P:DNA recombination"/>
    <property type="evidence" value="ECO:0007669"/>
    <property type="project" value="UniProtKB-KW"/>
</dbReference>
<feature type="region of interest" description="Disordered" evidence="2">
    <location>
        <begin position="713"/>
        <end position="734"/>
    </location>
</feature>
<keyword evidence="1" id="KW-0347">Helicase</keyword>
<evidence type="ECO:0000256" key="2">
    <source>
        <dbReference type="SAM" id="MobiDB-lite"/>
    </source>
</evidence>
<dbReference type="EMBL" id="CAJNOE010001339">
    <property type="protein sequence ID" value="CAF1414106.1"/>
    <property type="molecule type" value="Genomic_DNA"/>
</dbReference>
<proteinExistence type="inferred from homology"/>
<sequence>MQKAIGPNENNSTTGNSIDKARKLVLRCYNSLASQQELSGVQVATYMIDYGDHYTSHDFTNIFLIAIERHLQNDLEKNKVNLASSSTTMQATNTNPIDFIEDEEEETTVIMNEQFSIEQSTDPQKLVLINLRIDYQLRSPALETVYLYEFVSLFHRKSFTDKDRLNTDRPSTSTDVRLNSGRPLQERYSCMIEHPQPKSHGIIKRLKPIVPVLLGPQIPRKVREETQERYSRAITTLFIPWRSVKDLCAVNQSWREALGSRQESISTESKQIIENIQLLHDCKKDRDIHLQQIISNVQANDEIDPRLLPRNMCVDDSDEDDDDSDENETYLRFLDSLADNNQTSTISHLSAKEQLYQDEALRSLHEVGRFSNSTKRDQPSMTSASLSHFSVKTQDSVQQNTAWQAAIKADALRRRQQSILEDAPTPLNHVSNELISINTTSNIAESATRIDDLVQSITTSTLAIPTRRQVCEKFTLNDEQAHAFYIVCRHADGESHLKTARLNEILTLGKRAPPEIPFGGINVILLGDYIQYMPVASFTSDDQQLQPIHHMCMPLQYGHQIYLSFTDKDRLNIDRPSTGTEHVRLNPGRPLQERYLFMTEHPQAKSHGVIKRLKPIVPVLLGPQIPRKDREGTQERYSRAIATLFIPWRSVKDLCAANQSWREALASRQESISTESKQIIENIQLLHDCKKDRDVHLQQIISNVQASDEIDPRLFPRNMRVDDSDEDDDDSNENETYLNFLDSLADNNQTSTINHLSDKEQLYQDEALRSLHKVGRFSNCTGRDQPSMVSTSLPHFSVKTQHSVQQNTAWQAAIKSDALRRRQQSILDDDFLPLNHASNQLISTNTTNNITESATRFDDQVQSVTTSTLAFPTRRQVFEKFTLNDEQARAFYIVCRHVDGESHLKTGTDAKALVYYCTDYITKTNLSFHDTFSLMQKAVGSNDNNNITENSVDKARKLVLRCYNSLASQQELSGVQVGTYLTDYGDHYTSYGFANIFLIAIERHLQNEIEKYKVTLASSSTTMQATNTNSIDFIEDEEEETTAMMNEQFSIEQSTDPQNLVLINLRIDYQLRSPALETICLYEFVSLFHRKLFTDKDRHNTDRPSTSTEDVRLNSGRPLQERYLFMIEHPQAKSHGVIKRLKPIVPVLLGPQIPRKDREETQERYSRAIATLFIPWRSVKDLCAVNQSWREALSSRQESISTESQQIIENIQLLHDCKKDRDVHLQQIISNVQASDEIDPRLFSRNMRVDDSDDDDDDSNENETYLNFLDSLADNNQTSTISHLSEKEQLYQDEALRSLHKVGRFSNCTGRDQPSMVSTSLSHFSVRTQHSVQQNTAWQAAIKSDALRRRQQSILDDDFSPLNHASNELISTNTTNNITESATRIDDQVQSVTTSTLAFPTRRQVCEKFTLNDEQARAFYIVCRHVDGESHLKTDGKQNQLIMCVPGPGGTGKSRLIDAITCYFVETQRKEKLRKLGPTAVSASLIGGHTIHSFLAYVRSTKRQKKTVTAGSSNVENDWKAVEYLIIDEISMVGLRLIARLNEILTLGKRAPPEIPFGGINVILLGDYIQYMPVLDKPLYSNLDSGSSTRLGTDTDVQYRVGRSLVLQINTVAQLKQQMRTEDKKYLTLLNHLRMGETTDADFDYLCTRIIGPGQAVQSLKEKPWCDVPILVFRNQLRTEINNRAAVDKAKEAGIPLVVVVAHDKIRSKISEDDAIYERLLVSFVYFVIIYNLVVSCFWK</sequence>
<comment type="similarity">
    <text evidence="1">Belongs to the helicase family.</text>
</comment>